<accession>A0A202E4W8</accession>
<dbReference type="Proteomes" id="UP000196084">
    <property type="component" value="Unassembled WGS sequence"/>
</dbReference>
<keyword evidence="4 7" id="KW-0862">Zinc</keyword>
<dbReference type="EMBL" id="MWPH01000003">
    <property type="protein sequence ID" value="OVE83346.1"/>
    <property type="molecule type" value="Genomic_DNA"/>
</dbReference>
<sequence>MGPDSESSHECGDDSDDSEHDILEELLAGNRHHVDALPEDYFADVQVDQHPGIVAISCSDSRVPQEDMWGVDHPGQVFTPSNIGNQVWDDDNGERIVDGGLLYPIHHTDTEVAAVVGHTGCGAITAAYRVAMGEPLPGPQGVDKWVRMLVPVVEDALESGLIDTDADDELVVNQLVEYNVDHQARFLRESADVPDDVDIYGFVYDFQGIYGNDYGCTYLVNVNGETDPDEITEQIPATYEAVAQSLLY</sequence>
<evidence type="ECO:0000313" key="9">
    <source>
        <dbReference type="Proteomes" id="UP000196084"/>
    </source>
</evidence>
<feature type="binding site" evidence="7">
    <location>
        <position position="121"/>
    </location>
    <ligand>
        <name>Zn(2+)</name>
        <dbReference type="ChEBI" id="CHEBI:29105"/>
    </ligand>
</feature>
<evidence type="ECO:0000256" key="1">
    <source>
        <dbReference type="ARBA" id="ARBA00006217"/>
    </source>
</evidence>
<evidence type="ECO:0000256" key="5">
    <source>
        <dbReference type="ARBA" id="ARBA00023239"/>
    </source>
</evidence>
<evidence type="ECO:0000313" key="8">
    <source>
        <dbReference type="EMBL" id="OVE83346.1"/>
    </source>
</evidence>
<evidence type="ECO:0000256" key="2">
    <source>
        <dbReference type="ARBA" id="ARBA00012925"/>
    </source>
</evidence>
<evidence type="ECO:0000256" key="4">
    <source>
        <dbReference type="ARBA" id="ARBA00022833"/>
    </source>
</evidence>
<feature type="binding site" evidence="7">
    <location>
        <position position="58"/>
    </location>
    <ligand>
        <name>Zn(2+)</name>
        <dbReference type="ChEBI" id="CHEBI:29105"/>
    </ligand>
</feature>
<dbReference type="InterPro" id="IPR001765">
    <property type="entry name" value="Carbonic_anhydrase"/>
</dbReference>
<keyword evidence="9" id="KW-1185">Reference proteome</keyword>
<comment type="cofactor">
    <cofactor evidence="7">
        <name>Zn(2+)</name>
        <dbReference type="ChEBI" id="CHEBI:29105"/>
    </cofactor>
    <text evidence="7">Binds 1 zinc ion per subunit.</text>
</comment>
<organism evidence="8 9">
    <name type="scientific">Natronolimnobius baerhuensis</name>
    <dbReference type="NCBI Taxonomy" id="253108"/>
    <lineage>
        <taxon>Archaea</taxon>
        <taxon>Methanobacteriati</taxon>
        <taxon>Methanobacteriota</taxon>
        <taxon>Stenosarchaea group</taxon>
        <taxon>Halobacteria</taxon>
        <taxon>Halobacteriales</taxon>
        <taxon>Natrialbaceae</taxon>
        <taxon>Natronolimnobius</taxon>
    </lineage>
</organism>
<keyword evidence="5" id="KW-0456">Lyase</keyword>
<name>A0A202E4W8_9EURY</name>
<evidence type="ECO:0000256" key="6">
    <source>
        <dbReference type="ARBA" id="ARBA00048348"/>
    </source>
</evidence>
<dbReference type="PANTHER" id="PTHR11002">
    <property type="entry name" value="CARBONIC ANHYDRASE"/>
    <property type="match status" value="1"/>
</dbReference>
<dbReference type="SMART" id="SM00947">
    <property type="entry name" value="Pro_CA"/>
    <property type="match status" value="1"/>
</dbReference>
<comment type="similarity">
    <text evidence="1">Belongs to the beta-class carbonic anhydrase family.</text>
</comment>
<dbReference type="EC" id="4.2.1.1" evidence="2"/>
<evidence type="ECO:0000256" key="7">
    <source>
        <dbReference type="PIRSR" id="PIRSR601765-2"/>
    </source>
</evidence>
<dbReference type="InterPro" id="IPR036874">
    <property type="entry name" value="Carbonic_anhydrase_sf"/>
</dbReference>
<proteinExistence type="inferred from homology"/>
<evidence type="ECO:0000256" key="3">
    <source>
        <dbReference type="ARBA" id="ARBA00022723"/>
    </source>
</evidence>
<dbReference type="GO" id="GO:0008270">
    <property type="term" value="F:zinc ion binding"/>
    <property type="evidence" value="ECO:0007669"/>
    <property type="project" value="InterPro"/>
</dbReference>
<dbReference type="Gene3D" id="3.40.1050.10">
    <property type="entry name" value="Carbonic anhydrase"/>
    <property type="match status" value="1"/>
</dbReference>
<comment type="catalytic activity">
    <reaction evidence="6">
        <text>hydrogencarbonate + H(+) = CO2 + H2O</text>
        <dbReference type="Rhea" id="RHEA:10748"/>
        <dbReference type="ChEBI" id="CHEBI:15377"/>
        <dbReference type="ChEBI" id="CHEBI:15378"/>
        <dbReference type="ChEBI" id="CHEBI:16526"/>
        <dbReference type="ChEBI" id="CHEBI:17544"/>
        <dbReference type="EC" id="4.2.1.1"/>
    </reaction>
</comment>
<dbReference type="PANTHER" id="PTHR11002:SF76">
    <property type="entry name" value="CARBONIC ANHYDRASE"/>
    <property type="match status" value="1"/>
</dbReference>
<protein>
    <recommendedName>
        <fullName evidence="2">carbonic anhydrase</fullName>
        <ecNumber evidence="2">4.2.1.1</ecNumber>
    </recommendedName>
</protein>
<dbReference type="AlphaFoldDB" id="A0A202E4W8"/>
<gene>
    <name evidence="8" type="ORF">B2G88_12830</name>
</gene>
<dbReference type="OrthoDB" id="24878at2157"/>
<dbReference type="Pfam" id="PF00484">
    <property type="entry name" value="Pro_CA"/>
    <property type="match status" value="1"/>
</dbReference>
<reference evidence="8 9" key="1">
    <citation type="submission" date="2017-02" db="EMBL/GenBank/DDBJ databases">
        <title>Natronthermophilus aegyptiacus gen. nov.,sp. nov., an aerobic, extremely halophilic alkalithermophilic archaeon isolated from the athalassohaline Wadi An Natrun, Egypt.</title>
        <authorList>
            <person name="Zhao B."/>
        </authorList>
    </citation>
    <scope>NUCLEOTIDE SEQUENCE [LARGE SCALE GENOMIC DNA]</scope>
    <source>
        <strain evidence="8 9">CGMCC 1.3597</strain>
    </source>
</reference>
<dbReference type="SUPFAM" id="SSF53056">
    <property type="entry name" value="beta-carbonic anhydrase, cab"/>
    <property type="match status" value="1"/>
</dbReference>
<feature type="binding site" evidence="7">
    <location>
        <position position="118"/>
    </location>
    <ligand>
        <name>Zn(2+)</name>
        <dbReference type="ChEBI" id="CHEBI:29105"/>
    </ligand>
</feature>
<dbReference type="GO" id="GO:0004089">
    <property type="term" value="F:carbonate dehydratase activity"/>
    <property type="evidence" value="ECO:0007669"/>
    <property type="project" value="UniProtKB-EC"/>
</dbReference>
<comment type="caution">
    <text evidence="8">The sequence shown here is derived from an EMBL/GenBank/DDBJ whole genome shotgun (WGS) entry which is preliminary data.</text>
</comment>
<dbReference type="RefSeq" id="WP_054864158.1">
    <property type="nucleotide sequence ID" value="NZ_MWPH01000003.1"/>
</dbReference>
<keyword evidence="3 7" id="KW-0479">Metal-binding</keyword>